<dbReference type="PANTHER" id="PTHR11908">
    <property type="entry name" value="XANTHINE DEHYDROGENASE"/>
    <property type="match status" value="1"/>
</dbReference>
<dbReference type="SUPFAM" id="SSF54292">
    <property type="entry name" value="2Fe-2S ferredoxin-like"/>
    <property type="match status" value="1"/>
</dbReference>
<comment type="cofactor">
    <cofactor evidence="2">
        <name>FAD</name>
        <dbReference type="ChEBI" id="CHEBI:57692"/>
    </cofactor>
</comment>
<sequence>MTDIVFYLNGERTVVNKVEPNETLIQYLRRPEIGKLGTKKSCGTGICGACTVMFASIEKDENNINLIPVKSCSYPLIYCHGAMIWTVEGNNTPLKRTLNPIQETFLKEEAGQCGYCLPGMMMSFSTLFKQHEINKLAPPTVGDIEETLSGHTCRCTGYRPIFTALNELLKGDLSSLPEFDLSAFPTELKQERAKSLKAEGALWTMYKPTSLTELTSLVKEHPEAILLAGATNSTNLFKDYIARRTVISTVGIPELKTIKFENGKLKLGAAVTIQDLLKFSREYSEKNPNASSPLHVLSRLLPRMRTKQIRYVSTVAGELAGITTEIGALLISLGIEVHGFETQNGQQTAFTRTPLIQNCDQCNGTTKFETSARCGIRCGIPTLITSVELSVESTEASKVIFADTILTARRRDNITPLFFSTLLCTIDKTAGKFENAVFSFGEGRHTTDRELKLMNAKYNVPANTSKPVVITHVLNDFQTTLNGADGAAVLSAFLKGEGEQFNLDKIEGLIRTEVREVLKDNGALPAVTRPDLDSKPAPPTSHFVREYSIATIPITFHSFLNRAAHVIGGVKLNEEDIIAVSEMNEEKLQDYEFTAPESDTIMGKPFPNMHLKSHLTGHTEYTNDVSLPANGLYAAFILSKFAHGRIKNIDVSKALAVPGVVDYVVAKDIPGLNKHTGIVMDTKVFADEIVEAVHMPLGLILATSTEVATYAASLVEVDFEPLDAVLTVEEAVQKKHYLDQYRDRWVVMGTPEEIIAQVKANDERRKKGEAPIAIEGLDASSGEFGENGTDLHFVEGEAKCGGQDHYYAEMQNCVVIPRDDEVEVYSSTQNPSKVQFDVAGALGIPRSNVICRVMRVGGGYGGKQDRPCIFATAAAIGAHKTGRAIRFEVDRTTDMQVHGGRHPMWIKYQIALSKKTGMIAAFIGEVVSQGGYAHDVCGPVLFKTIFQLQSIYRMPHVKMIGRGAKTHHNPNTAFRGFGAPQSTFFIEMIMDHVADLVGKPPHILRDEIMQNVGDPNITGSLTSRAKGEKEPRIIWDSIMESSDYINRYAAVEEFNRTHKHLKRGIAITPMKNGACFEDDFMNQAQALIHVLPDGSVEVSHSGIEMGQGLNTKIAQVAAQALNIDIKHIHVFHTDTRTCANTQPTAASTGLDLNGGAVQLACKQINEQMKKVREENQGKSWPEICNSAYFQRYNMSAHAHFILPSVNWNWDRKDGYTAFYYCYGVSVSEVEIDTRTGEFTILRTDLIEDAGKPLNPTLDAGQVEGGYYMGLGWLTSEEIEYSTETGAMLTDQFTYAAPLNRETPRVFKTTLAKGLGCPENVGGSKTTAESPLLLAVSVLMALRHAINATRSDKGLPKLRYQMSPLTVERIKLACDGLIDKDDSIHYTTSI</sequence>
<comment type="caution">
    <text evidence="13">The sequence shown here is derived from an EMBL/GenBank/DDBJ whole genome shotgun (WGS) entry which is preliminary data.</text>
</comment>
<dbReference type="InterPro" id="IPR000674">
    <property type="entry name" value="Ald_Oxase/Xan_DH_a/b"/>
</dbReference>
<keyword evidence="14" id="KW-1185">Reference proteome</keyword>
<dbReference type="Pfam" id="PF01799">
    <property type="entry name" value="Fer2_2"/>
    <property type="match status" value="1"/>
</dbReference>
<dbReference type="Gene3D" id="3.30.365.10">
    <property type="entry name" value="Aldehyde oxidase/xanthine dehydrogenase, molybdopterin binding domain"/>
    <property type="match status" value="4"/>
</dbReference>
<evidence type="ECO:0000256" key="2">
    <source>
        <dbReference type="ARBA" id="ARBA00001974"/>
    </source>
</evidence>
<dbReference type="PROSITE" id="PS51085">
    <property type="entry name" value="2FE2S_FER_2"/>
    <property type="match status" value="1"/>
</dbReference>
<organism evidence="13 14">
    <name type="scientific">Blattamonas nauphoetae</name>
    <dbReference type="NCBI Taxonomy" id="2049346"/>
    <lineage>
        <taxon>Eukaryota</taxon>
        <taxon>Metamonada</taxon>
        <taxon>Preaxostyla</taxon>
        <taxon>Oxymonadida</taxon>
        <taxon>Blattamonas</taxon>
    </lineage>
</organism>
<dbReference type="Pfam" id="PF01315">
    <property type="entry name" value="Ald_Xan_dh_C"/>
    <property type="match status" value="1"/>
</dbReference>
<keyword evidence="9" id="KW-0411">Iron-sulfur</keyword>
<dbReference type="InterPro" id="IPR006058">
    <property type="entry name" value="2Fe2S_fd_BS"/>
</dbReference>
<dbReference type="InterPro" id="IPR046867">
    <property type="entry name" value="AldOxase/xan_DH_MoCoBD2"/>
</dbReference>
<dbReference type="SUPFAM" id="SSF54665">
    <property type="entry name" value="CO dehydrogenase molybdoprotein N-domain-like"/>
    <property type="match status" value="1"/>
</dbReference>
<dbReference type="SMART" id="SM01008">
    <property type="entry name" value="Ald_Xan_dh_C"/>
    <property type="match status" value="1"/>
</dbReference>
<comment type="similarity">
    <text evidence="3">Belongs to the xanthine dehydrogenase family.</text>
</comment>
<dbReference type="InterPro" id="IPR016208">
    <property type="entry name" value="Ald_Oxase/xanthine_DH-like"/>
</dbReference>
<evidence type="ECO:0000256" key="3">
    <source>
        <dbReference type="ARBA" id="ARBA00006849"/>
    </source>
</evidence>
<evidence type="ECO:0000256" key="9">
    <source>
        <dbReference type="ARBA" id="ARBA00023014"/>
    </source>
</evidence>
<feature type="domain" description="FAD-binding PCMH-type" evidence="12">
    <location>
        <begin position="196"/>
        <end position="394"/>
    </location>
</feature>
<evidence type="ECO:0000256" key="8">
    <source>
        <dbReference type="ARBA" id="ARBA00023004"/>
    </source>
</evidence>
<evidence type="ECO:0000256" key="5">
    <source>
        <dbReference type="ARBA" id="ARBA00022714"/>
    </source>
</evidence>
<evidence type="ECO:0000259" key="11">
    <source>
        <dbReference type="PROSITE" id="PS51085"/>
    </source>
</evidence>
<dbReference type="SUPFAM" id="SSF56176">
    <property type="entry name" value="FAD-binding/transporter-associated domain-like"/>
    <property type="match status" value="1"/>
</dbReference>
<dbReference type="InterPro" id="IPR012675">
    <property type="entry name" value="Beta-grasp_dom_sf"/>
</dbReference>
<dbReference type="InterPro" id="IPR008274">
    <property type="entry name" value="AldOxase/xan_DH_MoCoBD1"/>
</dbReference>
<feature type="domain" description="2Fe-2S ferredoxin-type" evidence="11">
    <location>
        <begin position="2"/>
        <end position="90"/>
    </location>
</feature>
<comment type="cofactor">
    <cofactor evidence="10">
        <name>[2Fe-2S] cluster</name>
        <dbReference type="ChEBI" id="CHEBI:190135"/>
    </cofactor>
</comment>
<reference evidence="13 14" key="1">
    <citation type="journal article" date="2022" name="bioRxiv">
        <title>Genomics of Preaxostyla Flagellates Illuminates Evolutionary Transitions and the Path Towards Mitochondrial Loss.</title>
        <authorList>
            <person name="Novak L.V.F."/>
            <person name="Treitli S.C."/>
            <person name="Pyrih J."/>
            <person name="Halakuc P."/>
            <person name="Pipaliya S.V."/>
            <person name="Vacek V."/>
            <person name="Brzon O."/>
            <person name="Soukal P."/>
            <person name="Eme L."/>
            <person name="Dacks J.B."/>
            <person name="Karnkowska A."/>
            <person name="Elias M."/>
            <person name="Hampl V."/>
        </authorList>
    </citation>
    <scope>NUCLEOTIDE SEQUENCE [LARGE SCALE GENOMIC DNA]</scope>
    <source>
        <strain evidence="13">NAU3</strain>
        <tissue evidence="13">Gut</tissue>
    </source>
</reference>
<dbReference type="InterPro" id="IPR016169">
    <property type="entry name" value="FAD-bd_PCMH_sub2"/>
</dbReference>
<dbReference type="Gene3D" id="3.30.465.10">
    <property type="match status" value="1"/>
</dbReference>
<dbReference type="Pfam" id="PF00111">
    <property type="entry name" value="Fer2"/>
    <property type="match status" value="1"/>
</dbReference>
<dbReference type="InterPro" id="IPR036856">
    <property type="entry name" value="Ald_Oxase/Xan_DH_a/b_sf"/>
</dbReference>
<dbReference type="InterPro" id="IPR016166">
    <property type="entry name" value="FAD-bd_PCMH"/>
</dbReference>
<evidence type="ECO:0000313" key="13">
    <source>
        <dbReference type="EMBL" id="KAK2948923.1"/>
    </source>
</evidence>
<dbReference type="InterPro" id="IPR036318">
    <property type="entry name" value="FAD-bd_PCMH-like_sf"/>
</dbReference>
<evidence type="ECO:0000256" key="4">
    <source>
        <dbReference type="ARBA" id="ARBA00022505"/>
    </source>
</evidence>
<dbReference type="Gene3D" id="3.10.20.30">
    <property type="match status" value="1"/>
</dbReference>
<evidence type="ECO:0000259" key="12">
    <source>
        <dbReference type="PROSITE" id="PS51387"/>
    </source>
</evidence>
<dbReference type="InterPro" id="IPR002888">
    <property type="entry name" value="2Fe-2S-bd"/>
</dbReference>
<evidence type="ECO:0000256" key="10">
    <source>
        <dbReference type="ARBA" id="ARBA00034078"/>
    </source>
</evidence>
<dbReference type="SUPFAM" id="SSF47741">
    <property type="entry name" value="CO dehydrogenase ISP C-domain like"/>
    <property type="match status" value="1"/>
</dbReference>
<dbReference type="PANTHER" id="PTHR11908:SF132">
    <property type="entry name" value="ALDEHYDE OXIDASE 1-RELATED"/>
    <property type="match status" value="1"/>
</dbReference>
<proteinExistence type="inferred from homology"/>
<comment type="cofactor">
    <cofactor evidence="1">
        <name>Mo-molybdopterin</name>
        <dbReference type="ChEBI" id="CHEBI:71302"/>
    </cofactor>
</comment>
<evidence type="ECO:0000313" key="14">
    <source>
        <dbReference type="Proteomes" id="UP001281761"/>
    </source>
</evidence>
<keyword evidence="4" id="KW-0500">Molybdenum</keyword>
<keyword evidence="8" id="KW-0408">Iron</keyword>
<dbReference type="Gene3D" id="1.10.150.120">
    <property type="entry name" value="[2Fe-2S]-binding domain"/>
    <property type="match status" value="1"/>
</dbReference>
<gene>
    <name evidence="13" type="ORF">BLNAU_16141</name>
</gene>
<dbReference type="Pfam" id="PF20256">
    <property type="entry name" value="MoCoBD_2"/>
    <property type="match status" value="1"/>
</dbReference>
<dbReference type="InterPro" id="IPR036884">
    <property type="entry name" value="2Fe-2S-bd_dom_sf"/>
</dbReference>
<dbReference type="CDD" id="cd00207">
    <property type="entry name" value="fer2"/>
    <property type="match status" value="1"/>
</dbReference>
<dbReference type="InterPro" id="IPR002346">
    <property type="entry name" value="Mopterin_DH_FAD-bd"/>
</dbReference>
<dbReference type="InterPro" id="IPR016167">
    <property type="entry name" value="FAD-bd_PCMH_sub1"/>
</dbReference>
<dbReference type="Gene3D" id="3.30.43.10">
    <property type="entry name" value="Uridine Diphospho-n-acetylenolpyruvylglucosamine Reductase, domain 2"/>
    <property type="match status" value="1"/>
</dbReference>
<dbReference type="EMBL" id="JARBJD010000166">
    <property type="protein sequence ID" value="KAK2948923.1"/>
    <property type="molecule type" value="Genomic_DNA"/>
</dbReference>
<dbReference type="PROSITE" id="PS51387">
    <property type="entry name" value="FAD_PCMH"/>
    <property type="match status" value="1"/>
</dbReference>
<dbReference type="Proteomes" id="UP001281761">
    <property type="component" value="Unassembled WGS sequence"/>
</dbReference>
<keyword evidence="6" id="KW-0479">Metal-binding</keyword>
<protein>
    <submittedName>
        <fullName evidence="13">Xanthine dehydrogenase</fullName>
        <ecNumber evidence="13">1.17.1.4</ecNumber>
    </submittedName>
</protein>
<name>A0ABQ9X8K0_9EUKA</name>
<accession>A0ABQ9X8K0</accession>
<dbReference type="Gene3D" id="3.90.1170.50">
    <property type="entry name" value="Aldehyde oxidase/xanthine dehydrogenase, a/b hammerhead"/>
    <property type="match status" value="1"/>
</dbReference>
<dbReference type="GO" id="GO:0004854">
    <property type="term" value="F:xanthine dehydrogenase activity"/>
    <property type="evidence" value="ECO:0007669"/>
    <property type="project" value="UniProtKB-EC"/>
</dbReference>
<keyword evidence="5" id="KW-0001">2Fe-2S</keyword>
<dbReference type="InterPro" id="IPR037165">
    <property type="entry name" value="AldOxase/xan_DH_Mopterin-bd_sf"/>
</dbReference>
<evidence type="ECO:0000256" key="1">
    <source>
        <dbReference type="ARBA" id="ARBA00001924"/>
    </source>
</evidence>
<keyword evidence="7 13" id="KW-0560">Oxidoreductase</keyword>
<dbReference type="Pfam" id="PF02738">
    <property type="entry name" value="MoCoBD_1"/>
    <property type="match status" value="1"/>
</dbReference>
<dbReference type="InterPro" id="IPR001041">
    <property type="entry name" value="2Fe-2S_ferredoxin-type"/>
</dbReference>
<dbReference type="PROSITE" id="PS00197">
    <property type="entry name" value="2FE2S_FER_1"/>
    <property type="match status" value="1"/>
</dbReference>
<dbReference type="EC" id="1.17.1.4" evidence="13"/>
<dbReference type="PIRSF" id="PIRSF000127">
    <property type="entry name" value="Xanthine_DH"/>
    <property type="match status" value="1"/>
</dbReference>
<dbReference type="InterPro" id="IPR036010">
    <property type="entry name" value="2Fe-2S_ferredoxin-like_sf"/>
</dbReference>
<dbReference type="SUPFAM" id="SSF56003">
    <property type="entry name" value="Molybdenum cofactor-binding domain"/>
    <property type="match status" value="1"/>
</dbReference>
<evidence type="ECO:0000256" key="7">
    <source>
        <dbReference type="ARBA" id="ARBA00023002"/>
    </source>
</evidence>
<evidence type="ECO:0000256" key="6">
    <source>
        <dbReference type="ARBA" id="ARBA00022723"/>
    </source>
</evidence>
<dbReference type="Pfam" id="PF00941">
    <property type="entry name" value="FAD_binding_5"/>
    <property type="match status" value="1"/>
</dbReference>